<evidence type="ECO:0000256" key="3">
    <source>
        <dbReference type="SAM" id="MobiDB-lite"/>
    </source>
</evidence>
<gene>
    <name evidence="4" type="ORF">CW354_12165</name>
</gene>
<dbReference type="EC" id="2.3.1.-" evidence="2"/>
<dbReference type="GO" id="GO:0005737">
    <property type="term" value="C:cytoplasm"/>
    <property type="evidence" value="ECO:0007669"/>
    <property type="project" value="UniProtKB-SubCell"/>
</dbReference>
<comment type="subcellular location">
    <subcellularLocation>
        <location evidence="2">Cytoplasm</location>
    </subcellularLocation>
</comment>
<dbReference type="GO" id="GO:0016746">
    <property type="term" value="F:acyltransferase activity"/>
    <property type="evidence" value="ECO:0007669"/>
    <property type="project" value="UniProtKB-UniRule"/>
</dbReference>
<keyword evidence="2" id="KW-0963">Cytoplasm</keyword>
<accession>A0A2S7K4Z5</accession>
<dbReference type="GO" id="GO:0009404">
    <property type="term" value="P:toxin metabolic process"/>
    <property type="evidence" value="ECO:0007669"/>
    <property type="project" value="UniProtKB-UniRule"/>
</dbReference>
<comment type="similarity">
    <text evidence="1 2">Belongs to the RTX toxin acyltransferase family.</text>
</comment>
<reference evidence="4 5" key="1">
    <citation type="submission" date="2017-12" db="EMBL/GenBank/DDBJ databases">
        <authorList>
            <person name="Hurst M.R.H."/>
        </authorList>
    </citation>
    <scope>NUCLEOTIDE SEQUENCE [LARGE SCALE GENOMIC DNA]</scope>
    <source>
        <strain evidence="4 5">SY-3-19</strain>
    </source>
</reference>
<keyword evidence="2" id="KW-0204">Cytolysis</keyword>
<dbReference type="InterPro" id="IPR003996">
    <property type="entry name" value="RTX_toxin-activating_protC_bac"/>
</dbReference>
<feature type="region of interest" description="Disordered" evidence="3">
    <location>
        <begin position="1"/>
        <end position="33"/>
    </location>
</feature>
<dbReference type="Proteomes" id="UP000239504">
    <property type="component" value="Unassembled WGS sequence"/>
</dbReference>
<dbReference type="GO" id="GO:0031640">
    <property type="term" value="P:killing of cells of another organism"/>
    <property type="evidence" value="ECO:0007669"/>
    <property type="project" value="UniProtKB-KW"/>
</dbReference>
<keyword evidence="2 4" id="KW-0012">Acyltransferase</keyword>
<dbReference type="Pfam" id="PF02794">
    <property type="entry name" value="HlyC"/>
    <property type="match status" value="1"/>
</dbReference>
<dbReference type="RefSeq" id="WP_104830363.1">
    <property type="nucleotide sequence ID" value="NZ_PJCH01000007.1"/>
</dbReference>
<dbReference type="AlphaFoldDB" id="A0A2S7K4Z5"/>
<dbReference type="OrthoDB" id="5431564at2"/>
<organism evidence="4 5">
    <name type="scientific">Hyphococcus luteus</name>
    <dbReference type="NCBI Taxonomy" id="2058213"/>
    <lineage>
        <taxon>Bacteria</taxon>
        <taxon>Pseudomonadati</taxon>
        <taxon>Pseudomonadota</taxon>
        <taxon>Alphaproteobacteria</taxon>
        <taxon>Parvularculales</taxon>
        <taxon>Parvularculaceae</taxon>
        <taxon>Hyphococcus</taxon>
    </lineage>
</organism>
<sequence>MSQTAVSGEGEAGANGAGAIDREKTASASGAAKPTVSHMLGEITWLMSQSPTHKHFAIGDLEWLVMPAILLEQFRVFHGEKQPVGFALWAQFSEEAEARFKAQVEAGQGARLRPQEWKSGDRLWLVDLVAPQATPENKLVEAMLADLVQNVFGQRKFKFHVTDPATGNRTEREIGG</sequence>
<evidence type="ECO:0000313" key="4">
    <source>
        <dbReference type="EMBL" id="PQA87546.1"/>
    </source>
</evidence>
<evidence type="ECO:0000313" key="5">
    <source>
        <dbReference type="Proteomes" id="UP000239504"/>
    </source>
</evidence>
<name>A0A2S7K4Z5_9PROT</name>
<comment type="caution">
    <text evidence="4">The sequence shown here is derived from an EMBL/GenBank/DDBJ whole genome shotgun (WGS) entry which is preliminary data.</text>
</comment>
<keyword evidence="5" id="KW-1185">Reference proteome</keyword>
<evidence type="ECO:0000256" key="1">
    <source>
        <dbReference type="ARBA" id="ARBA00005686"/>
    </source>
</evidence>
<evidence type="ECO:0000256" key="2">
    <source>
        <dbReference type="RuleBase" id="RU368102"/>
    </source>
</evidence>
<comment type="function">
    <text evidence="2">Involved in fatty acylation of protoxin at internal lysine residues, thereby converting it to the active toxin.</text>
</comment>
<keyword evidence="2 4" id="KW-0808">Transferase</keyword>
<protein>
    <recommendedName>
        <fullName evidence="2">RTX toxin-activating lysine-acyltransferase</fullName>
        <ecNumber evidence="2">2.3.1.-</ecNumber>
    </recommendedName>
</protein>
<proteinExistence type="inferred from homology"/>
<dbReference type="EMBL" id="PJCH01000007">
    <property type="protein sequence ID" value="PQA87546.1"/>
    <property type="molecule type" value="Genomic_DNA"/>
</dbReference>